<evidence type="ECO:0008006" key="3">
    <source>
        <dbReference type="Google" id="ProtNLM"/>
    </source>
</evidence>
<evidence type="ECO:0000313" key="1">
    <source>
        <dbReference type="EMBL" id="TWI26709.1"/>
    </source>
</evidence>
<evidence type="ECO:0000313" key="2">
    <source>
        <dbReference type="Proteomes" id="UP000317122"/>
    </source>
</evidence>
<sequence length="95" mass="10010">MHGGAPRGAHEYHIIIAVFEAATGARIENAKVTATVSGLGHVGQNSLKLEPMAIAGTVTYGGFVTLPGSDRYDILVDIIGPGRPAPARVRFTYQH</sequence>
<keyword evidence="2" id="KW-1185">Reference proteome</keyword>
<accession>A0A562N3D5</accession>
<proteinExistence type="predicted"/>
<reference evidence="1 2" key="1">
    <citation type="journal article" date="2015" name="Stand. Genomic Sci.">
        <title>Genomic Encyclopedia of Bacterial and Archaeal Type Strains, Phase III: the genomes of soil and plant-associated and newly described type strains.</title>
        <authorList>
            <person name="Whitman W.B."/>
            <person name="Woyke T."/>
            <person name="Klenk H.P."/>
            <person name="Zhou Y."/>
            <person name="Lilburn T.G."/>
            <person name="Beck B.J."/>
            <person name="De Vos P."/>
            <person name="Vandamme P."/>
            <person name="Eisen J.A."/>
            <person name="Garrity G."/>
            <person name="Hugenholtz P."/>
            <person name="Kyrpides N.C."/>
        </authorList>
    </citation>
    <scope>NUCLEOTIDE SEQUENCE [LARGE SCALE GENOMIC DNA]</scope>
    <source>
        <strain evidence="1 2">CGMCC 1.2546</strain>
    </source>
</reference>
<comment type="caution">
    <text evidence="1">The sequence shown here is derived from an EMBL/GenBank/DDBJ whole genome shotgun (WGS) entry which is preliminary data.</text>
</comment>
<organism evidence="1 2">
    <name type="scientific">Mesorhizobium tianshanense</name>
    <dbReference type="NCBI Taxonomy" id="39844"/>
    <lineage>
        <taxon>Bacteria</taxon>
        <taxon>Pseudomonadati</taxon>
        <taxon>Pseudomonadota</taxon>
        <taxon>Alphaproteobacteria</taxon>
        <taxon>Hyphomicrobiales</taxon>
        <taxon>Phyllobacteriaceae</taxon>
        <taxon>Mesorhizobium</taxon>
    </lineage>
</organism>
<name>A0A562N3D5_9HYPH</name>
<dbReference type="EMBL" id="VLKT01000049">
    <property type="protein sequence ID" value="TWI26709.1"/>
    <property type="molecule type" value="Genomic_DNA"/>
</dbReference>
<protein>
    <recommendedName>
        <fullName evidence="3">YtkA-like domain-containing protein</fullName>
    </recommendedName>
</protein>
<dbReference type="AlphaFoldDB" id="A0A562N3D5"/>
<dbReference type="Proteomes" id="UP000317122">
    <property type="component" value="Unassembled WGS sequence"/>
</dbReference>
<gene>
    <name evidence="1" type="ORF">IQ26_06003</name>
</gene>